<dbReference type="PANTHER" id="PTHR48111:SF67">
    <property type="entry name" value="TRANSCRIPTIONAL REGULATORY PROTEIN TCTD"/>
    <property type="match status" value="1"/>
</dbReference>
<comment type="caution">
    <text evidence="8">The sequence shown here is derived from an EMBL/GenBank/DDBJ whole genome shotgun (WGS) entry which is preliminary data.</text>
</comment>
<dbReference type="CDD" id="cd00383">
    <property type="entry name" value="trans_reg_C"/>
    <property type="match status" value="1"/>
</dbReference>
<keyword evidence="1" id="KW-0805">Transcription regulation</keyword>
<dbReference type="InterPro" id="IPR036388">
    <property type="entry name" value="WH-like_DNA-bd_sf"/>
</dbReference>
<reference evidence="8 9" key="1">
    <citation type="submission" date="2019-12" db="EMBL/GenBank/DDBJ databases">
        <title>Genomic-based taxomic classification of the family Erythrobacteraceae.</title>
        <authorList>
            <person name="Xu L."/>
        </authorList>
    </citation>
    <scope>NUCLEOTIDE SEQUENCE [LARGE SCALE GENOMIC DNA]</scope>
    <source>
        <strain evidence="8 9">M0322</strain>
    </source>
</reference>
<feature type="domain" description="OmpR/PhoB-type" evidence="7">
    <location>
        <begin position="125"/>
        <end position="221"/>
    </location>
</feature>
<dbReference type="PROSITE" id="PS51755">
    <property type="entry name" value="OMPR_PHOB"/>
    <property type="match status" value="1"/>
</dbReference>
<dbReference type="Gene3D" id="6.10.250.690">
    <property type="match status" value="1"/>
</dbReference>
<gene>
    <name evidence="8" type="ORF">GRI99_05305</name>
</gene>
<proteinExistence type="predicted"/>
<dbReference type="SUPFAM" id="SSF52172">
    <property type="entry name" value="CheY-like"/>
    <property type="match status" value="1"/>
</dbReference>
<dbReference type="InterPro" id="IPR001867">
    <property type="entry name" value="OmpR/PhoB-type_DNA-bd"/>
</dbReference>
<keyword evidence="3" id="KW-0804">Transcription</keyword>
<dbReference type="Gene3D" id="3.40.50.2300">
    <property type="match status" value="1"/>
</dbReference>
<keyword evidence="9" id="KW-1185">Reference proteome</keyword>
<evidence type="ECO:0000256" key="2">
    <source>
        <dbReference type="ARBA" id="ARBA00023125"/>
    </source>
</evidence>
<dbReference type="SMART" id="SM00862">
    <property type="entry name" value="Trans_reg_C"/>
    <property type="match status" value="1"/>
</dbReference>
<dbReference type="GO" id="GO:0005829">
    <property type="term" value="C:cytosol"/>
    <property type="evidence" value="ECO:0007669"/>
    <property type="project" value="TreeGrafter"/>
</dbReference>
<dbReference type="PANTHER" id="PTHR48111">
    <property type="entry name" value="REGULATOR OF RPOS"/>
    <property type="match status" value="1"/>
</dbReference>
<dbReference type="Pfam" id="PF00486">
    <property type="entry name" value="Trans_reg_C"/>
    <property type="match status" value="1"/>
</dbReference>
<dbReference type="Proteomes" id="UP000466966">
    <property type="component" value="Unassembled WGS sequence"/>
</dbReference>
<evidence type="ECO:0000256" key="1">
    <source>
        <dbReference type="ARBA" id="ARBA00023015"/>
    </source>
</evidence>
<name>A0A844YRS5_9SPHN</name>
<evidence type="ECO:0000313" key="9">
    <source>
        <dbReference type="Proteomes" id="UP000466966"/>
    </source>
</evidence>
<evidence type="ECO:0000256" key="5">
    <source>
        <dbReference type="PROSITE-ProRule" id="PRU01091"/>
    </source>
</evidence>
<dbReference type="GO" id="GO:0000976">
    <property type="term" value="F:transcription cis-regulatory region binding"/>
    <property type="evidence" value="ECO:0007669"/>
    <property type="project" value="TreeGrafter"/>
</dbReference>
<accession>A0A844YRS5</accession>
<dbReference type="InterPro" id="IPR011006">
    <property type="entry name" value="CheY-like_superfamily"/>
</dbReference>
<dbReference type="Pfam" id="PF00072">
    <property type="entry name" value="Response_reg"/>
    <property type="match status" value="1"/>
</dbReference>
<dbReference type="GO" id="GO:0032993">
    <property type="term" value="C:protein-DNA complex"/>
    <property type="evidence" value="ECO:0007669"/>
    <property type="project" value="TreeGrafter"/>
</dbReference>
<sequence>MARILVVEDDIALARGILALLRADGHAVDHVESAEEAVDLVGQEPYDLFAVDLGLPGMSGIDFVSAARAKGNSASILILTARDTIEDKVRGLDAGSDDYLPKPFDPAELRARVRALLRRHTSDASPLISVGQLVCDPATNRATVAGEALDLRRREWAVLVALARKAGTVVAKERLAAEVFDYDDPVGPNALEVYVARLRKKLQPSGPHIRTLRGLGYIMETS</sequence>
<dbReference type="GO" id="GO:0006355">
    <property type="term" value="P:regulation of DNA-templated transcription"/>
    <property type="evidence" value="ECO:0007669"/>
    <property type="project" value="InterPro"/>
</dbReference>
<evidence type="ECO:0000259" key="6">
    <source>
        <dbReference type="PROSITE" id="PS50110"/>
    </source>
</evidence>
<dbReference type="SMART" id="SM00448">
    <property type="entry name" value="REC"/>
    <property type="match status" value="1"/>
</dbReference>
<keyword evidence="4" id="KW-0597">Phosphoprotein</keyword>
<dbReference type="GO" id="GO:0000156">
    <property type="term" value="F:phosphorelay response regulator activity"/>
    <property type="evidence" value="ECO:0007669"/>
    <property type="project" value="TreeGrafter"/>
</dbReference>
<feature type="DNA-binding region" description="OmpR/PhoB-type" evidence="5">
    <location>
        <begin position="125"/>
        <end position="221"/>
    </location>
</feature>
<feature type="modified residue" description="4-aspartylphosphate" evidence="4">
    <location>
        <position position="52"/>
    </location>
</feature>
<dbReference type="EMBL" id="WTYV01000002">
    <property type="protein sequence ID" value="MXO71055.1"/>
    <property type="molecule type" value="Genomic_DNA"/>
</dbReference>
<feature type="domain" description="Response regulatory" evidence="6">
    <location>
        <begin position="3"/>
        <end position="117"/>
    </location>
</feature>
<evidence type="ECO:0000256" key="4">
    <source>
        <dbReference type="PROSITE-ProRule" id="PRU00169"/>
    </source>
</evidence>
<dbReference type="InterPro" id="IPR016032">
    <property type="entry name" value="Sig_transdc_resp-reg_C-effctor"/>
</dbReference>
<evidence type="ECO:0000256" key="3">
    <source>
        <dbReference type="ARBA" id="ARBA00023163"/>
    </source>
</evidence>
<evidence type="ECO:0000313" key="8">
    <source>
        <dbReference type="EMBL" id="MXO71055.1"/>
    </source>
</evidence>
<dbReference type="SUPFAM" id="SSF46894">
    <property type="entry name" value="C-terminal effector domain of the bipartite response regulators"/>
    <property type="match status" value="1"/>
</dbReference>
<dbReference type="RefSeq" id="WP_160771009.1">
    <property type="nucleotide sequence ID" value="NZ_WTYV01000002.1"/>
</dbReference>
<dbReference type="Gene3D" id="1.10.10.10">
    <property type="entry name" value="Winged helix-like DNA-binding domain superfamily/Winged helix DNA-binding domain"/>
    <property type="match status" value="1"/>
</dbReference>
<organism evidence="8 9">
    <name type="scientific">Alteraurantiacibacter buctensis</name>
    <dbReference type="NCBI Taxonomy" id="1503981"/>
    <lineage>
        <taxon>Bacteria</taxon>
        <taxon>Pseudomonadati</taxon>
        <taxon>Pseudomonadota</taxon>
        <taxon>Alphaproteobacteria</taxon>
        <taxon>Sphingomonadales</taxon>
        <taxon>Erythrobacteraceae</taxon>
        <taxon>Alteraurantiacibacter</taxon>
    </lineage>
</organism>
<dbReference type="OrthoDB" id="7407049at2"/>
<dbReference type="AlphaFoldDB" id="A0A844YRS5"/>
<keyword evidence="2 5" id="KW-0238">DNA-binding</keyword>
<evidence type="ECO:0000259" key="7">
    <source>
        <dbReference type="PROSITE" id="PS51755"/>
    </source>
</evidence>
<dbReference type="PROSITE" id="PS50110">
    <property type="entry name" value="RESPONSE_REGULATORY"/>
    <property type="match status" value="1"/>
</dbReference>
<protein>
    <submittedName>
        <fullName evidence="8">Response regulator</fullName>
    </submittedName>
</protein>
<dbReference type="InterPro" id="IPR001789">
    <property type="entry name" value="Sig_transdc_resp-reg_receiver"/>
</dbReference>
<dbReference type="InterPro" id="IPR039420">
    <property type="entry name" value="WalR-like"/>
</dbReference>